<proteinExistence type="predicted"/>
<dbReference type="PANTHER" id="PTHR43046">
    <property type="entry name" value="GDP-MANNOSE MANNOSYL HYDROLASE"/>
    <property type="match status" value="1"/>
</dbReference>
<dbReference type="EMBL" id="LBXO01000033">
    <property type="protein sequence ID" value="KKR32474.1"/>
    <property type="molecule type" value="Genomic_DNA"/>
</dbReference>
<protein>
    <submittedName>
        <fullName evidence="4">Radical SAM domain protein</fullName>
    </submittedName>
</protein>
<dbReference type="SUPFAM" id="SSF55811">
    <property type="entry name" value="Nudix"/>
    <property type="match status" value="1"/>
</dbReference>
<dbReference type="AlphaFoldDB" id="A0A0G0PWD1"/>
<gene>
    <name evidence="4" type="ORF">UT64_C0033G0008</name>
</gene>
<dbReference type="Pfam" id="PF00293">
    <property type="entry name" value="NUDIX"/>
    <property type="match status" value="1"/>
</dbReference>
<dbReference type="InterPro" id="IPR015797">
    <property type="entry name" value="NUDIX_hydrolase-like_dom_sf"/>
</dbReference>
<accession>A0A0G0PWD1</accession>
<evidence type="ECO:0000259" key="3">
    <source>
        <dbReference type="PROSITE" id="PS51462"/>
    </source>
</evidence>
<dbReference type="InterPro" id="IPR000086">
    <property type="entry name" value="NUDIX_hydrolase_dom"/>
</dbReference>
<reference evidence="4 5" key="1">
    <citation type="journal article" date="2015" name="Nature">
        <title>rRNA introns, odd ribosomes, and small enigmatic genomes across a large radiation of phyla.</title>
        <authorList>
            <person name="Brown C.T."/>
            <person name="Hug L.A."/>
            <person name="Thomas B.C."/>
            <person name="Sharon I."/>
            <person name="Castelle C.J."/>
            <person name="Singh A."/>
            <person name="Wilkins M.J."/>
            <person name="Williams K.H."/>
            <person name="Banfield J.F."/>
        </authorList>
    </citation>
    <scope>NUCLEOTIDE SEQUENCE [LARGE SCALE GENOMIC DNA]</scope>
</reference>
<organism evidence="4 5">
    <name type="scientific">Candidatus Falkowbacteria bacterium GW2011_GWF2_39_8</name>
    <dbReference type="NCBI Taxonomy" id="1618642"/>
    <lineage>
        <taxon>Bacteria</taxon>
        <taxon>Candidatus Falkowiibacteriota</taxon>
    </lineage>
</organism>
<dbReference type="PROSITE" id="PS51462">
    <property type="entry name" value="NUDIX"/>
    <property type="match status" value="1"/>
</dbReference>
<feature type="domain" description="Nudix hydrolase" evidence="3">
    <location>
        <begin position="40"/>
        <end position="170"/>
    </location>
</feature>
<sequence>MDPGLNPGMTPKKKMNNIVSFLRRQESRKFWIQNIKNFNMQTRDIAAIIFTNDRGEVLLQKKDMSFKRWPGRWCFFGGGLMENENPEEALKREIKEEMGYDLVNAELFTVYEYADADRQGRMYVYTAKYDKPISSISIGEGAGFAFFAKEEIEGLSIIDHDLIILKKFLDKIWNSWI</sequence>
<comment type="cofactor">
    <cofactor evidence="1">
        <name>Mg(2+)</name>
        <dbReference type="ChEBI" id="CHEBI:18420"/>
    </cofactor>
</comment>
<dbReference type="Gene3D" id="3.90.79.10">
    <property type="entry name" value="Nucleoside Triphosphate Pyrophosphohydrolase"/>
    <property type="match status" value="1"/>
</dbReference>
<evidence type="ECO:0000256" key="2">
    <source>
        <dbReference type="ARBA" id="ARBA00022801"/>
    </source>
</evidence>
<comment type="caution">
    <text evidence="4">The sequence shown here is derived from an EMBL/GenBank/DDBJ whole genome shotgun (WGS) entry which is preliminary data.</text>
</comment>
<dbReference type="PANTHER" id="PTHR43046:SF14">
    <property type="entry name" value="MUTT_NUDIX FAMILY PROTEIN"/>
    <property type="match status" value="1"/>
</dbReference>
<evidence type="ECO:0000313" key="5">
    <source>
        <dbReference type="Proteomes" id="UP000034137"/>
    </source>
</evidence>
<dbReference type="Proteomes" id="UP000034137">
    <property type="component" value="Unassembled WGS sequence"/>
</dbReference>
<keyword evidence="2" id="KW-0378">Hydrolase</keyword>
<dbReference type="PROSITE" id="PS00893">
    <property type="entry name" value="NUDIX_BOX"/>
    <property type="match status" value="1"/>
</dbReference>
<name>A0A0G0PWD1_9BACT</name>
<evidence type="ECO:0000256" key="1">
    <source>
        <dbReference type="ARBA" id="ARBA00001946"/>
    </source>
</evidence>
<evidence type="ECO:0000313" key="4">
    <source>
        <dbReference type="EMBL" id="KKR32474.1"/>
    </source>
</evidence>
<dbReference type="GO" id="GO:0016787">
    <property type="term" value="F:hydrolase activity"/>
    <property type="evidence" value="ECO:0007669"/>
    <property type="project" value="UniProtKB-KW"/>
</dbReference>
<dbReference type="InterPro" id="IPR020084">
    <property type="entry name" value="NUDIX_hydrolase_CS"/>
</dbReference>